<dbReference type="Gene3D" id="3.30.200.20">
    <property type="entry name" value="Phosphorylase Kinase, domain 1"/>
    <property type="match status" value="1"/>
</dbReference>
<dbReference type="Proteomes" id="UP000299794">
    <property type="component" value="Unassembled WGS sequence"/>
</dbReference>
<dbReference type="InterPro" id="IPR018391">
    <property type="entry name" value="PQQ_b-propeller_rpt"/>
</dbReference>
<evidence type="ECO:0000259" key="4">
    <source>
        <dbReference type="PROSITE" id="PS50011"/>
    </source>
</evidence>
<keyword evidence="5" id="KW-0808">Transferase</keyword>
<dbReference type="SUPFAM" id="SSF56112">
    <property type="entry name" value="Protein kinase-like (PK-like)"/>
    <property type="match status" value="1"/>
</dbReference>
<evidence type="ECO:0000313" key="5">
    <source>
        <dbReference type="EMBL" id="GDZ95191.1"/>
    </source>
</evidence>
<dbReference type="CDD" id="cd14014">
    <property type="entry name" value="STKc_PknB_like"/>
    <property type="match status" value="1"/>
</dbReference>
<reference evidence="6" key="1">
    <citation type="submission" date="2019-02" db="EMBL/GenBank/DDBJ databases">
        <title>Draft genome sequence of Planktothrix agardhii NIES-905.</title>
        <authorList>
            <person name="Yamaguchi H."/>
            <person name="Suzuki S."/>
            <person name="Kawachi M."/>
        </authorList>
    </citation>
    <scope>NUCLEOTIDE SEQUENCE [LARGE SCALE GENOMIC DNA]</scope>
    <source>
        <strain evidence="6">CCAP 1459/11A</strain>
    </source>
</reference>
<dbReference type="GO" id="GO:0005524">
    <property type="term" value="F:ATP binding"/>
    <property type="evidence" value="ECO:0007669"/>
    <property type="project" value="InterPro"/>
</dbReference>
<dbReference type="InterPro" id="IPR000719">
    <property type="entry name" value="Prot_kinase_dom"/>
</dbReference>
<dbReference type="CDD" id="cd00200">
    <property type="entry name" value="WD40"/>
    <property type="match status" value="1"/>
</dbReference>
<organism evidence="5 6">
    <name type="scientific">Planktothrix agardhii CCAP 1459/11A</name>
    <dbReference type="NCBI Taxonomy" id="282420"/>
    <lineage>
        <taxon>Bacteria</taxon>
        <taxon>Bacillati</taxon>
        <taxon>Cyanobacteriota</taxon>
        <taxon>Cyanophyceae</taxon>
        <taxon>Oscillatoriophycideae</taxon>
        <taxon>Oscillatoriales</taxon>
        <taxon>Microcoleaceae</taxon>
        <taxon>Planktothrix</taxon>
    </lineage>
</organism>
<keyword evidence="1 3" id="KW-0853">WD repeat</keyword>
<dbReference type="InterPro" id="IPR019775">
    <property type="entry name" value="WD40_repeat_CS"/>
</dbReference>
<dbReference type="PROSITE" id="PS50294">
    <property type="entry name" value="WD_REPEATS_REGION"/>
    <property type="match status" value="6"/>
</dbReference>
<evidence type="ECO:0000256" key="1">
    <source>
        <dbReference type="ARBA" id="ARBA00022574"/>
    </source>
</evidence>
<dbReference type="InterPro" id="IPR001680">
    <property type="entry name" value="WD40_rpt"/>
</dbReference>
<dbReference type="NCBIfam" id="NF045510">
    <property type="entry name" value="4Cys_prefix_kin"/>
    <property type="match status" value="1"/>
</dbReference>
<dbReference type="Pfam" id="PF00400">
    <property type="entry name" value="WD40"/>
    <property type="match status" value="7"/>
</dbReference>
<dbReference type="InterPro" id="IPR008271">
    <property type="entry name" value="Ser/Thr_kinase_AS"/>
</dbReference>
<dbReference type="SMART" id="SM00564">
    <property type="entry name" value="PQQ"/>
    <property type="match status" value="3"/>
</dbReference>
<dbReference type="AlphaFoldDB" id="A0A4P5ZZQ4"/>
<dbReference type="InterPro" id="IPR020472">
    <property type="entry name" value="WD40_PAC1"/>
</dbReference>
<dbReference type="InterPro" id="IPR015943">
    <property type="entry name" value="WD40/YVTN_repeat-like_dom_sf"/>
</dbReference>
<dbReference type="Gene3D" id="1.10.510.10">
    <property type="entry name" value="Transferase(Phosphotransferase) domain 1"/>
    <property type="match status" value="1"/>
</dbReference>
<dbReference type="SMART" id="SM00220">
    <property type="entry name" value="S_TKc"/>
    <property type="match status" value="1"/>
</dbReference>
<feature type="repeat" description="WD" evidence="3">
    <location>
        <begin position="407"/>
        <end position="448"/>
    </location>
</feature>
<evidence type="ECO:0000313" key="6">
    <source>
        <dbReference type="Proteomes" id="UP000299794"/>
    </source>
</evidence>
<dbReference type="InterPro" id="IPR011009">
    <property type="entry name" value="Kinase-like_dom_sf"/>
</dbReference>
<keyword evidence="2" id="KW-0677">Repeat</keyword>
<dbReference type="PANTHER" id="PTHR19879:SF9">
    <property type="entry name" value="TRANSCRIPTION INITIATION FACTOR TFIID SUBUNIT 5"/>
    <property type="match status" value="1"/>
</dbReference>
<protein>
    <submittedName>
        <fullName evidence="5">Protein kinase</fullName>
    </submittedName>
</protein>
<dbReference type="SUPFAM" id="SSF50978">
    <property type="entry name" value="WD40 repeat-like"/>
    <property type="match status" value="1"/>
</dbReference>
<dbReference type="Gene3D" id="2.130.10.10">
    <property type="entry name" value="YVTN repeat-like/Quinoprotein amine dehydrogenase"/>
    <property type="match status" value="2"/>
</dbReference>
<comment type="caution">
    <text evidence="5">The sequence shown here is derived from an EMBL/GenBank/DDBJ whole genome shotgun (WGS) entry which is preliminary data.</text>
</comment>
<dbReference type="PRINTS" id="PR00320">
    <property type="entry name" value="GPROTEINBRPT"/>
</dbReference>
<dbReference type="PROSITE" id="PS50082">
    <property type="entry name" value="WD_REPEATS_2"/>
    <property type="match status" value="6"/>
</dbReference>
<dbReference type="PROSITE" id="PS00678">
    <property type="entry name" value="WD_REPEATS_1"/>
    <property type="match status" value="4"/>
</dbReference>
<feature type="repeat" description="WD" evidence="3">
    <location>
        <begin position="569"/>
        <end position="610"/>
    </location>
</feature>
<feature type="repeat" description="WD" evidence="3">
    <location>
        <begin position="365"/>
        <end position="406"/>
    </location>
</feature>
<feature type="repeat" description="WD" evidence="3">
    <location>
        <begin position="611"/>
        <end position="646"/>
    </location>
</feature>
<dbReference type="EMBL" id="BJCD01000053">
    <property type="protein sequence ID" value="GDZ95191.1"/>
    <property type="molecule type" value="Genomic_DNA"/>
</dbReference>
<dbReference type="SMART" id="SM00320">
    <property type="entry name" value="WD40"/>
    <property type="match status" value="7"/>
</dbReference>
<feature type="domain" description="Protein kinase" evidence="4">
    <location>
        <begin position="34"/>
        <end position="306"/>
    </location>
</feature>
<feature type="repeat" description="WD" evidence="3">
    <location>
        <begin position="527"/>
        <end position="568"/>
    </location>
</feature>
<dbReference type="RefSeq" id="WP_141295223.1">
    <property type="nucleotide sequence ID" value="NZ_BJCD01000053.1"/>
</dbReference>
<keyword evidence="5" id="KW-0418">Kinase</keyword>
<dbReference type="PANTHER" id="PTHR19879">
    <property type="entry name" value="TRANSCRIPTION INITIATION FACTOR TFIID"/>
    <property type="match status" value="1"/>
</dbReference>
<name>A0A4P5ZZQ4_PLAAG</name>
<dbReference type="PROSITE" id="PS00108">
    <property type="entry name" value="PROTEIN_KINASE_ST"/>
    <property type="match status" value="1"/>
</dbReference>
<dbReference type="PROSITE" id="PS50011">
    <property type="entry name" value="PROTEIN_KINASE_DOM"/>
    <property type="match status" value="1"/>
</dbReference>
<evidence type="ECO:0000256" key="3">
    <source>
        <dbReference type="PROSITE-ProRule" id="PRU00221"/>
    </source>
</evidence>
<proteinExistence type="predicted"/>
<dbReference type="InterPro" id="IPR036322">
    <property type="entry name" value="WD40_repeat_dom_sf"/>
</dbReference>
<evidence type="ECO:0000256" key="2">
    <source>
        <dbReference type="ARBA" id="ARBA00022737"/>
    </source>
</evidence>
<accession>A0A4P5ZZQ4</accession>
<feature type="repeat" description="WD" evidence="3">
    <location>
        <begin position="449"/>
        <end position="490"/>
    </location>
</feature>
<sequence>MTLCINPNCSHSKNSDDLLICSGCGSKLLLEGRYRVIQMLGEGGFSKTYEVTDSRRNPKVLKVLTKNSPKAIDLFKQEAKILSQLNIVGIPKGEEYFTFSPANSEKLLHCFVMEKINGENLEEWMEKRSNQPISENRAFLWLKELTYILHDLHQNQLFHRDIKPSNIMLKTDGLLVLIDFGTVREITQTYEEKLSAKQVTTIHTPGYAPLEQVTGQAVPQSDFFALGRTFVFLLTGKDPSELGDVYQHDRYTDELENWRDEAPQVSPQFADFIDKMIARPVTKRPNNTQEILQGLEELDKVLHPPIVLTWERYNLHCQLKKRQTNEKLLSDLNQIFQNDFVNSLPQDTIENGQAFKLERTLGDLPSWHSQAVQCVAISADEKLAVSGSDDYTLKVWNLINGEELYHLEGHLGSVNSLAISRDNELLVSGSSDKTIKLWGLKDGKLIKTLSKANKVITCVVFDPHKPVIYSGSTDGVIRTWNLETAQITHAFPWHPNTTITCLAITPNGQTLISGSNDQTIIVGTNHTLKHSTLVMCLAVSSDGKLLVSGSYDGEIKLWDLDTGKLINTLKGHEASVLSVAISVDGQIIASGSEDRTIKIWNLDTGEEIQTLDKNLGAVSSVAISQDGKTLISGSRDCSVKLWKSIF</sequence>
<dbReference type="GO" id="GO:0004672">
    <property type="term" value="F:protein kinase activity"/>
    <property type="evidence" value="ECO:0007669"/>
    <property type="project" value="InterPro"/>
</dbReference>
<gene>
    <name evidence="5" type="ORF">PA905_34300</name>
</gene>
<dbReference type="Pfam" id="PF00069">
    <property type="entry name" value="Pkinase"/>
    <property type="match status" value="1"/>
</dbReference>